<organism evidence="15 16">
    <name type="scientific">Pyxicephalus adspersus</name>
    <name type="common">African bullfrog</name>
    <dbReference type="NCBI Taxonomy" id="30357"/>
    <lineage>
        <taxon>Eukaryota</taxon>
        <taxon>Metazoa</taxon>
        <taxon>Chordata</taxon>
        <taxon>Craniata</taxon>
        <taxon>Vertebrata</taxon>
        <taxon>Euteleostomi</taxon>
        <taxon>Amphibia</taxon>
        <taxon>Batrachia</taxon>
        <taxon>Anura</taxon>
        <taxon>Neobatrachia</taxon>
        <taxon>Ranoidea</taxon>
        <taxon>Pyxicephalidae</taxon>
        <taxon>Pyxicephalinae</taxon>
        <taxon>Pyxicephalus</taxon>
    </lineage>
</organism>
<keyword evidence="6 13" id="KW-1133">Transmembrane helix</keyword>
<dbReference type="AlphaFoldDB" id="A0AAV3B3J9"/>
<evidence type="ECO:0000259" key="14">
    <source>
        <dbReference type="PROSITE" id="PS50262"/>
    </source>
</evidence>
<keyword evidence="8 13" id="KW-0472">Membrane</keyword>
<feature type="domain" description="G-protein coupled receptors family 1 profile" evidence="14">
    <location>
        <begin position="41"/>
        <end position="132"/>
    </location>
</feature>
<keyword evidence="2" id="KW-1003">Cell membrane</keyword>
<evidence type="ECO:0000313" key="15">
    <source>
        <dbReference type="EMBL" id="DBA29707.1"/>
    </source>
</evidence>
<dbReference type="Proteomes" id="UP001181693">
    <property type="component" value="Unassembled WGS sequence"/>
</dbReference>
<comment type="caution">
    <text evidence="15">The sequence shown here is derived from an EMBL/GenBank/DDBJ whole genome shotgun (WGS) entry which is preliminary data.</text>
</comment>
<dbReference type="PROSITE" id="PS50262">
    <property type="entry name" value="G_PROTEIN_RECEP_F1_2"/>
    <property type="match status" value="1"/>
</dbReference>
<dbReference type="PRINTS" id="PR00237">
    <property type="entry name" value="GPCRRHODOPSN"/>
</dbReference>
<dbReference type="EMBL" id="DYDO01000002">
    <property type="protein sequence ID" value="DBA29707.1"/>
    <property type="molecule type" value="Genomic_DNA"/>
</dbReference>
<keyword evidence="4 13" id="KW-0812">Transmembrane</keyword>
<evidence type="ECO:0000256" key="6">
    <source>
        <dbReference type="ARBA" id="ARBA00022989"/>
    </source>
</evidence>
<sequence>MCGKNQTRTTELKLLEFRNLFQMKCLICLPFLLLYIITLIGNTLIISLTLITAKLNSPMYLSLCEIFFATFVLPHILYLVWNNGGSISLDYCIVQMFLCSIAGITENFLLTLMAVDRYLATCYPLRYPSMMNFGINYVSIFSTVITISSKKVRVKTFSTCSSHLTSVFMYFRTIFIIYLVHSQLYSKRMKKVVSLY</sequence>
<dbReference type="GO" id="GO:0004930">
    <property type="term" value="F:G protein-coupled receptor activity"/>
    <property type="evidence" value="ECO:0007669"/>
    <property type="project" value="UniProtKB-KW"/>
</dbReference>
<evidence type="ECO:0000313" key="16">
    <source>
        <dbReference type="Proteomes" id="UP001181693"/>
    </source>
</evidence>
<evidence type="ECO:0000256" key="2">
    <source>
        <dbReference type="ARBA" id="ARBA00022475"/>
    </source>
</evidence>
<dbReference type="GO" id="GO:0005886">
    <property type="term" value="C:plasma membrane"/>
    <property type="evidence" value="ECO:0007669"/>
    <property type="project" value="UniProtKB-SubCell"/>
</dbReference>
<keyword evidence="12" id="KW-0807">Transducer</keyword>
<keyword evidence="9" id="KW-1015">Disulfide bond</keyword>
<dbReference type="Pfam" id="PF13853">
    <property type="entry name" value="7tm_4"/>
    <property type="match status" value="2"/>
</dbReference>
<keyword evidence="3" id="KW-0716">Sensory transduction</keyword>
<keyword evidence="7" id="KW-0297">G-protein coupled receptor</keyword>
<keyword evidence="10" id="KW-0675">Receptor</keyword>
<evidence type="ECO:0000256" key="1">
    <source>
        <dbReference type="ARBA" id="ARBA00004651"/>
    </source>
</evidence>
<dbReference type="GO" id="GO:0004984">
    <property type="term" value="F:olfactory receptor activity"/>
    <property type="evidence" value="ECO:0007669"/>
    <property type="project" value="InterPro"/>
</dbReference>
<feature type="transmembrane region" description="Helical" evidence="13">
    <location>
        <begin position="20"/>
        <end position="48"/>
    </location>
</feature>
<feature type="transmembrane region" description="Helical" evidence="13">
    <location>
        <begin position="93"/>
        <end position="115"/>
    </location>
</feature>
<evidence type="ECO:0000256" key="5">
    <source>
        <dbReference type="ARBA" id="ARBA00022725"/>
    </source>
</evidence>
<evidence type="ECO:0000256" key="11">
    <source>
        <dbReference type="ARBA" id="ARBA00023180"/>
    </source>
</evidence>
<proteinExistence type="predicted"/>
<comment type="subcellular location">
    <subcellularLocation>
        <location evidence="1">Cell membrane</location>
        <topology evidence="1">Multi-pass membrane protein</topology>
    </subcellularLocation>
</comment>
<evidence type="ECO:0000256" key="12">
    <source>
        <dbReference type="ARBA" id="ARBA00023224"/>
    </source>
</evidence>
<feature type="transmembrane region" description="Helical" evidence="13">
    <location>
        <begin position="60"/>
        <end position="81"/>
    </location>
</feature>
<dbReference type="InterPro" id="IPR000725">
    <property type="entry name" value="Olfact_rcpt"/>
</dbReference>
<dbReference type="InterPro" id="IPR000276">
    <property type="entry name" value="GPCR_Rhodpsn"/>
</dbReference>
<evidence type="ECO:0000256" key="7">
    <source>
        <dbReference type="ARBA" id="ARBA00023040"/>
    </source>
</evidence>
<evidence type="ECO:0000256" key="8">
    <source>
        <dbReference type="ARBA" id="ARBA00023136"/>
    </source>
</evidence>
<gene>
    <name evidence="15" type="ORF">GDO54_005769</name>
</gene>
<accession>A0AAV3B3J9</accession>
<name>A0AAV3B3J9_PYXAD</name>
<dbReference type="PANTHER" id="PTHR24242">
    <property type="entry name" value="G-PROTEIN COUPLED RECEPTOR"/>
    <property type="match status" value="1"/>
</dbReference>
<evidence type="ECO:0000256" key="3">
    <source>
        <dbReference type="ARBA" id="ARBA00022606"/>
    </source>
</evidence>
<evidence type="ECO:0000256" key="10">
    <source>
        <dbReference type="ARBA" id="ARBA00023170"/>
    </source>
</evidence>
<dbReference type="PANTHER" id="PTHR24242:SF253">
    <property type="entry name" value="OLFACTORY RECEPTOR-RELATED"/>
    <property type="match status" value="1"/>
</dbReference>
<keyword evidence="5" id="KW-0552">Olfaction</keyword>
<feature type="transmembrane region" description="Helical" evidence="13">
    <location>
        <begin position="167"/>
        <end position="186"/>
    </location>
</feature>
<evidence type="ECO:0000256" key="13">
    <source>
        <dbReference type="SAM" id="Phobius"/>
    </source>
</evidence>
<dbReference type="InterPro" id="IPR050939">
    <property type="entry name" value="Olfactory_GPCR1"/>
</dbReference>
<keyword evidence="11" id="KW-0325">Glycoprotein</keyword>
<evidence type="ECO:0000256" key="4">
    <source>
        <dbReference type="ARBA" id="ARBA00022692"/>
    </source>
</evidence>
<reference evidence="15" key="1">
    <citation type="thesis" date="2020" institute="ProQuest LLC" country="789 East Eisenhower Parkway, Ann Arbor, MI, USA">
        <title>Comparative Genomics and Chromosome Evolution.</title>
        <authorList>
            <person name="Mudd A.B."/>
        </authorList>
    </citation>
    <scope>NUCLEOTIDE SEQUENCE</scope>
    <source>
        <strain evidence="15">1538</strain>
        <tissue evidence="15">Blood</tissue>
    </source>
</reference>
<dbReference type="SUPFAM" id="SSF81321">
    <property type="entry name" value="Family A G protein-coupled receptor-like"/>
    <property type="match status" value="1"/>
</dbReference>
<evidence type="ECO:0000256" key="9">
    <source>
        <dbReference type="ARBA" id="ARBA00023157"/>
    </source>
</evidence>
<dbReference type="Gene3D" id="1.20.1070.10">
    <property type="entry name" value="Rhodopsin 7-helix transmembrane proteins"/>
    <property type="match status" value="1"/>
</dbReference>
<keyword evidence="16" id="KW-1185">Reference proteome</keyword>
<feature type="transmembrane region" description="Helical" evidence="13">
    <location>
        <begin position="127"/>
        <end position="147"/>
    </location>
</feature>
<dbReference type="InterPro" id="IPR017452">
    <property type="entry name" value="GPCR_Rhodpsn_7TM"/>
</dbReference>
<protein>
    <recommendedName>
        <fullName evidence="14">G-protein coupled receptors family 1 profile domain-containing protein</fullName>
    </recommendedName>
</protein>